<protein>
    <recommendedName>
        <fullName evidence="5">GTPase HflX</fullName>
    </recommendedName>
    <alternativeName>
        <fullName evidence="5">GTP-binding protein HflX</fullName>
    </alternativeName>
</protein>
<dbReference type="InterPro" id="IPR025121">
    <property type="entry name" value="GTPase_HflX_N"/>
</dbReference>
<comment type="subunit">
    <text evidence="5">Monomer. Associates with the 50S ribosomal subunit.</text>
</comment>
<evidence type="ECO:0000313" key="11">
    <source>
        <dbReference type="EMBL" id="APH72548.1"/>
    </source>
</evidence>
<dbReference type="Gene3D" id="3.40.50.11060">
    <property type="entry name" value="GTPase HflX, N-terminal domain"/>
    <property type="match status" value="1"/>
</dbReference>
<proteinExistence type="inferred from homology"/>
<dbReference type="InterPro" id="IPR016496">
    <property type="entry name" value="GTPase_HflX"/>
</dbReference>
<organism evidence="11 12">
    <name type="scientific">Aquibium oceanicum</name>
    <dbReference type="NCBI Taxonomy" id="1670800"/>
    <lineage>
        <taxon>Bacteria</taxon>
        <taxon>Pseudomonadati</taxon>
        <taxon>Pseudomonadota</taxon>
        <taxon>Alphaproteobacteria</taxon>
        <taxon>Hyphomicrobiales</taxon>
        <taxon>Phyllobacteriaceae</taxon>
        <taxon>Aquibium</taxon>
    </lineage>
</organism>
<feature type="region of interest" description="Disordered" evidence="9">
    <location>
        <begin position="1"/>
        <end position="25"/>
    </location>
</feature>
<feature type="compositionally biased region" description="Basic and acidic residues" evidence="9">
    <location>
        <begin position="12"/>
        <end position="23"/>
    </location>
</feature>
<evidence type="ECO:0000256" key="2">
    <source>
        <dbReference type="ARBA" id="ARBA00022741"/>
    </source>
</evidence>
<feature type="binding site" evidence="7">
    <location>
        <position position="265"/>
    </location>
    <ligand>
        <name>Mg(2+)</name>
        <dbReference type="ChEBI" id="CHEBI:18420"/>
    </ligand>
</feature>
<dbReference type="Pfam" id="PF19275">
    <property type="entry name" value="HflX_C"/>
    <property type="match status" value="1"/>
</dbReference>
<feature type="coiled-coil region" evidence="8">
    <location>
        <begin position="191"/>
        <end position="225"/>
    </location>
</feature>
<dbReference type="STRING" id="1670800.BSQ44_15185"/>
<dbReference type="PROSITE" id="PS51705">
    <property type="entry name" value="G_HFLX"/>
    <property type="match status" value="1"/>
</dbReference>
<dbReference type="PIRSF" id="PIRSF006809">
    <property type="entry name" value="GTP-binding_hflX_prd"/>
    <property type="match status" value="1"/>
</dbReference>
<evidence type="ECO:0000256" key="4">
    <source>
        <dbReference type="ARBA" id="ARBA00023134"/>
    </source>
</evidence>
<comment type="cofactor">
    <cofactor evidence="7">
        <name>Mg(2+)</name>
        <dbReference type="ChEBI" id="CHEBI:18420"/>
    </cofactor>
</comment>
<dbReference type="InterPro" id="IPR045498">
    <property type="entry name" value="HflX_C"/>
</dbReference>
<dbReference type="NCBIfam" id="TIGR03156">
    <property type="entry name" value="GTP_HflX"/>
    <property type="match status" value="1"/>
</dbReference>
<keyword evidence="3 7" id="KW-0460">Magnesium</keyword>
<dbReference type="Pfam" id="PF01926">
    <property type="entry name" value="MMR_HSR1"/>
    <property type="match status" value="1"/>
</dbReference>
<keyword evidence="5" id="KW-0963">Cytoplasm</keyword>
<feature type="binding site" evidence="6">
    <location>
        <begin position="354"/>
        <end position="357"/>
    </location>
    <ligand>
        <name>GTP</name>
        <dbReference type="ChEBI" id="CHEBI:37565"/>
    </ligand>
</feature>
<reference evidence="12" key="1">
    <citation type="submission" date="2016-11" db="EMBL/GenBank/DDBJ databases">
        <title>Mesorhizobium oceanicum sp. nov., isolated from deep seawater in South China Sea.</title>
        <authorList>
            <person name="Fu G.-Y."/>
        </authorList>
    </citation>
    <scope>NUCLEOTIDE SEQUENCE [LARGE SCALE GENOMIC DNA]</scope>
    <source>
        <strain evidence="12">B7</strain>
    </source>
</reference>
<comment type="subcellular location">
    <subcellularLocation>
        <location evidence="5">Cytoplasm</location>
    </subcellularLocation>
    <text evidence="5">May associate with membranes.</text>
</comment>
<keyword evidence="12" id="KW-1185">Reference proteome</keyword>
<evidence type="ECO:0000256" key="6">
    <source>
        <dbReference type="PIRSR" id="PIRSR006809-1"/>
    </source>
</evidence>
<dbReference type="Pfam" id="PF16360">
    <property type="entry name" value="GTP-bdg_M"/>
    <property type="match status" value="1"/>
</dbReference>
<feature type="binding site" evidence="6">
    <location>
        <begin position="285"/>
        <end position="288"/>
    </location>
    <ligand>
        <name>GTP</name>
        <dbReference type="ChEBI" id="CHEBI:37565"/>
    </ligand>
</feature>
<dbReference type="EMBL" id="CP018171">
    <property type="protein sequence ID" value="APH72548.1"/>
    <property type="molecule type" value="Genomic_DNA"/>
</dbReference>
<keyword evidence="2 5" id="KW-0547">Nucleotide-binding</keyword>
<evidence type="ECO:0000256" key="7">
    <source>
        <dbReference type="PIRSR" id="PIRSR006809-2"/>
    </source>
</evidence>
<dbReference type="InterPro" id="IPR027417">
    <property type="entry name" value="P-loop_NTPase"/>
</dbReference>
<dbReference type="CDD" id="cd01878">
    <property type="entry name" value="HflX"/>
    <property type="match status" value="1"/>
</dbReference>
<dbReference type="Pfam" id="PF13167">
    <property type="entry name" value="GTP-bdg_N"/>
    <property type="match status" value="1"/>
</dbReference>
<comment type="similarity">
    <text evidence="5">Belongs to the TRAFAC class OBG-HflX-like GTPase superfamily. HflX GTPase family.</text>
</comment>
<dbReference type="Gene3D" id="6.10.250.2860">
    <property type="match status" value="1"/>
</dbReference>
<evidence type="ECO:0000313" key="12">
    <source>
        <dbReference type="Proteomes" id="UP000182840"/>
    </source>
</evidence>
<dbReference type="KEGG" id="meso:BSQ44_15185"/>
<comment type="function">
    <text evidence="5">GTPase that associates with the 50S ribosomal subunit and may have a role during protein synthesis or ribosome biogenesis.</text>
</comment>
<dbReference type="GO" id="GO:0005525">
    <property type="term" value="F:GTP binding"/>
    <property type="evidence" value="ECO:0007669"/>
    <property type="project" value="UniProtKB-UniRule"/>
</dbReference>
<feature type="binding site" evidence="6">
    <location>
        <begin position="263"/>
        <end position="267"/>
    </location>
    <ligand>
        <name>GTP</name>
        <dbReference type="ChEBI" id="CHEBI:37565"/>
    </ligand>
</feature>
<dbReference type="InterPro" id="IPR006073">
    <property type="entry name" value="GTP-bd"/>
</dbReference>
<evidence type="ECO:0000256" key="5">
    <source>
        <dbReference type="HAMAP-Rule" id="MF_00900"/>
    </source>
</evidence>
<keyword evidence="4 5" id="KW-0342">GTP-binding</keyword>
<accession>A0A1L3ST28</accession>
<dbReference type="GO" id="GO:0003924">
    <property type="term" value="F:GTPase activity"/>
    <property type="evidence" value="ECO:0007669"/>
    <property type="project" value="UniProtKB-UniRule"/>
</dbReference>
<sequence>MDASNPGGRQQGAKDRQADEALKGKTARAAIVVPVLPRFSREDDESKARPRLSRSPEARFAEAIGLARAIDLDPVYTEIVTVNVPRPATLLGTGKIEELAEHIKQAEASLVIIDHPLTPVQQRNLEKALNAKVLDRTGIILEIFGERARTKEGALQVELAHLNYQKGRLVRSWTHLERQRGGAGFLGGPGETQIEADRRILQDKITKLKRELETVRRTRELHRSKRRKVPFPVVAIVGYTNAGKSTLFNRLTGAEVLAENMLFATLDPTLRRVRLPHGTIVILSDTVGFISDLPTHLVAAFRATLEEVVEADLVIHLRDISDPDTAAQAEDVERILSDLGVDTAPDGKVVEVWNKIDQLDAQNRERLMQQAARDPQAPPVAVSAISGEGLENLLAIVESRVSGDLETMTVQVPPDGLRHLDWIYRNAEIITRKDLDDGGAELTIRVTRATRAELESRLTTAGPAPE</sequence>
<dbReference type="HAMAP" id="MF_00900">
    <property type="entry name" value="GTPase_HflX"/>
    <property type="match status" value="1"/>
</dbReference>
<dbReference type="InterPro" id="IPR030394">
    <property type="entry name" value="G_HFLX_dom"/>
</dbReference>
<evidence type="ECO:0000259" key="10">
    <source>
        <dbReference type="PROSITE" id="PS51705"/>
    </source>
</evidence>
<evidence type="ECO:0000256" key="8">
    <source>
        <dbReference type="SAM" id="Coils"/>
    </source>
</evidence>
<dbReference type="RefSeq" id="WP_072605628.1">
    <property type="nucleotide sequence ID" value="NZ_CP018171.1"/>
</dbReference>
<dbReference type="PANTHER" id="PTHR10229">
    <property type="entry name" value="GTP-BINDING PROTEIN HFLX"/>
    <property type="match status" value="1"/>
</dbReference>
<evidence type="ECO:0000256" key="9">
    <source>
        <dbReference type="SAM" id="MobiDB-lite"/>
    </source>
</evidence>
<dbReference type="SUPFAM" id="SSF52540">
    <property type="entry name" value="P-loop containing nucleoside triphosphate hydrolases"/>
    <property type="match status" value="1"/>
</dbReference>
<dbReference type="InterPro" id="IPR032305">
    <property type="entry name" value="GTP-bd_M"/>
</dbReference>
<dbReference type="InterPro" id="IPR042108">
    <property type="entry name" value="GTPase_HflX_N_sf"/>
</dbReference>
<name>A0A1L3ST28_9HYPH</name>
<dbReference type="PANTHER" id="PTHR10229:SF0">
    <property type="entry name" value="GTP-BINDING PROTEIN 6-RELATED"/>
    <property type="match status" value="1"/>
</dbReference>
<dbReference type="GO" id="GO:0005737">
    <property type="term" value="C:cytoplasm"/>
    <property type="evidence" value="ECO:0007669"/>
    <property type="project" value="UniProtKB-SubCell"/>
</dbReference>
<dbReference type="GO" id="GO:0043022">
    <property type="term" value="F:ribosome binding"/>
    <property type="evidence" value="ECO:0007669"/>
    <property type="project" value="TreeGrafter"/>
</dbReference>
<gene>
    <name evidence="5" type="primary">hflX</name>
    <name evidence="11" type="ORF">BSQ44_15185</name>
</gene>
<dbReference type="PRINTS" id="PR00326">
    <property type="entry name" value="GTP1OBG"/>
</dbReference>
<dbReference type="GO" id="GO:0046872">
    <property type="term" value="F:metal ion binding"/>
    <property type="evidence" value="ECO:0007669"/>
    <property type="project" value="UniProtKB-KW"/>
</dbReference>
<evidence type="ECO:0000256" key="1">
    <source>
        <dbReference type="ARBA" id="ARBA00022723"/>
    </source>
</evidence>
<dbReference type="AlphaFoldDB" id="A0A1L3ST28"/>
<keyword evidence="1 7" id="KW-0479">Metal-binding</keyword>
<keyword evidence="8" id="KW-0175">Coiled coil</keyword>
<evidence type="ECO:0000256" key="3">
    <source>
        <dbReference type="ARBA" id="ARBA00022842"/>
    </source>
</evidence>
<feature type="domain" description="Hflx-type G" evidence="10">
    <location>
        <begin position="232"/>
        <end position="405"/>
    </location>
</feature>
<feature type="binding site" evidence="6">
    <location>
        <begin position="238"/>
        <end position="245"/>
    </location>
    <ligand>
        <name>GTP</name>
        <dbReference type="ChEBI" id="CHEBI:37565"/>
    </ligand>
</feature>
<dbReference type="Gene3D" id="3.40.50.300">
    <property type="entry name" value="P-loop containing nucleotide triphosphate hydrolases"/>
    <property type="match status" value="1"/>
</dbReference>
<feature type="binding site" evidence="7">
    <location>
        <position position="245"/>
    </location>
    <ligand>
        <name>Mg(2+)</name>
        <dbReference type="ChEBI" id="CHEBI:18420"/>
    </ligand>
</feature>
<dbReference type="Proteomes" id="UP000182840">
    <property type="component" value="Chromosome"/>
</dbReference>